<dbReference type="PANTHER" id="PTHR33495">
    <property type="entry name" value="ANTI-SIGMA FACTOR ANTAGONIST TM_1081-RELATED-RELATED"/>
    <property type="match status" value="1"/>
</dbReference>
<dbReference type="NCBIfam" id="TIGR00377">
    <property type="entry name" value="ant_ant_sig"/>
    <property type="match status" value="1"/>
</dbReference>
<evidence type="ECO:0000313" key="5">
    <source>
        <dbReference type="Proteomes" id="UP001595698"/>
    </source>
</evidence>
<evidence type="ECO:0000256" key="1">
    <source>
        <dbReference type="ARBA" id="ARBA00009013"/>
    </source>
</evidence>
<dbReference type="SUPFAM" id="SSF52091">
    <property type="entry name" value="SpoIIaa-like"/>
    <property type="match status" value="1"/>
</dbReference>
<dbReference type="PROSITE" id="PS50801">
    <property type="entry name" value="STAS"/>
    <property type="match status" value="1"/>
</dbReference>
<proteinExistence type="inferred from homology"/>
<sequence length="123" mass="13369">MTTVVRVTVVPGDAPEGILLLALGGELDYTNAERLRHDLHEAVGPEPRDLVVDLTELSFCDSSGLQVLLGVRELVQARGRRIALANPHQRLKRIFHLTGLAEAFGVQPTVTQAVEILTSQTPL</sequence>
<dbReference type="InterPro" id="IPR003658">
    <property type="entry name" value="Anti-sigma_ant"/>
</dbReference>
<dbReference type="EMBL" id="JBHSBC010000011">
    <property type="protein sequence ID" value="MFC3980791.1"/>
    <property type="molecule type" value="Genomic_DNA"/>
</dbReference>
<dbReference type="InterPro" id="IPR002645">
    <property type="entry name" value="STAS_dom"/>
</dbReference>
<feature type="domain" description="STAS" evidence="3">
    <location>
        <begin position="16"/>
        <end position="117"/>
    </location>
</feature>
<evidence type="ECO:0000259" key="3">
    <source>
        <dbReference type="PROSITE" id="PS50801"/>
    </source>
</evidence>
<evidence type="ECO:0000256" key="2">
    <source>
        <dbReference type="RuleBase" id="RU003749"/>
    </source>
</evidence>
<protein>
    <recommendedName>
        <fullName evidence="2">Anti-sigma factor antagonist</fullName>
    </recommendedName>
</protein>
<organism evidence="4 5">
    <name type="scientific">Streptosporangium jomthongense</name>
    <dbReference type="NCBI Taxonomy" id="1193683"/>
    <lineage>
        <taxon>Bacteria</taxon>
        <taxon>Bacillati</taxon>
        <taxon>Actinomycetota</taxon>
        <taxon>Actinomycetes</taxon>
        <taxon>Streptosporangiales</taxon>
        <taxon>Streptosporangiaceae</taxon>
        <taxon>Streptosporangium</taxon>
    </lineage>
</organism>
<dbReference type="Proteomes" id="UP001595698">
    <property type="component" value="Unassembled WGS sequence"/>
</dbReference>
<dbReference type="PANTHER" id="PTHR33495:SF2">
    <property type="entry name" value="ANTI-SIGMA FACTOR ANTAGONIST TM_1081-RELATED"/>
    <property type="match status" value="1"/>
</dbReference>
<reference evidence="5" key="1">
    <citation type="journal article" date="2019" name="Int. J. Syst. Evol. Microbiol.">
        <title>The Global Catalogue of Microorganisms (GCM) 10K type strain sequencing project: providing services to taxonomists for standard genome sequencing and annotation.</title>
        <authorList>
            <consortium name="The Broad Institute Genomics Platform"/>
            <consortium name="The Broad Institute Genome Sequencing Center for Infectious Disease"/>
            <person name="Wu L."/>
            <person name="Ma J."/>
        </authorList>
    </citation>
    <scope>NUCLEOTIDE SEQUENCE [LARGE SCALE GENOMIC DNA]</scope>
    <source>
        <strain evidence="5">TBRC 7912</strain>
    </source>
</reference>
<gene>
    <name evidence="4" type="ORF">ACFOYY_11715</name>
</gene>
<keyword evidence="5" id="KW-1185">Reference proteome</keyword>
<dbReference type="Pfam" id="PF01740">
    <property type="entry name" value="STAS"/>
    <property type="match status" value="1"/>
</dbReference>
<comment type="caution">
    <text evidence="4">The sequence shown here is derived from an EMBL/GenBank/DDBJ whole genome shotgun (WGS) entry which is preliminary data.</text>
</comment>
<accession>A0ABV8EX16</accession>
<name>A0ABV8EX16_9ACTN</name>
<evidence type="ECO:0000313" key="4">
    <source>
        <dbReference type="EMBL" id="MFC3980791.1"/>
    </source>
</evidence>
<dbReference type="CDD" id="cd07043">
    <property type="entry name" value="STAS_anti-anti-sigma_factors"/>
    <property type="match status" value="1"/>
</dbReference>
<dbReference type="RefSeq" id="WP_386189777.1">
    <property type="nucleotide sequence ID" value="NZ_JBHSBC010000011.1"/>
</dbReference>
<comment type="similarity">
    <text evidence="1 2">Belongs to the anti-sigma-factor antagonist family.</text>
</comment>
<dbReference type="InterPro" id="IPR036513">
    <property type="entry name" value="STAS_dom_sf"/>
</dbReference>
<dbReference type="Gene3D" id="3.30.750.24">
    <property type="entry name" value="STAS domain"/>
    <property type="match status" value="1"/>
</dbReference>